<reference evidence="1 2" key="1">
    <citation type="submission" date="2023-02" db="EMBL/GenBank/DDBJ databases">
        <title>Encephalitozoon hellem ATCC 50451 complete genome.</title>
        <authorList>
            <person name="Mascarenhas dos Santos A.C."/>
            <person name="Julian A.T."/>
            <person name="Pombert J.-F."/>
        </authorList>
    </citation>
    <scope>NUCLEOTIDE SEQUENCE [LARGE SCALE GENOMIC DNA]</scope>
    <source>
        <strain evidence="1 2">ATCC 50451</strain>
    </source>
</reference>
<dbReference type="InterPro" id="IPR011990">
    <property type="entry name" value="TPR-like_helical_dom_sf"/>
</dbReference>
<sequence length="335" mass="39233">MNLYDLVKNDCHEEISRLEHPEFNQFRVVAYINLGKFEEALRYAEKDSFERAYALYKLKKYRKALRILKRIDTEGSKVLASQCLYYLGYYNTAYKILSEVKKDDDIVVNLQAMKGLAMLADKNQYAFGNKFQLRKRDELAQFEDLSRHDIKHTEGRVDFIFNLSFESLANEEEFVNFLYRQLEKPEMSGTIVEEQLKNIKGEEVNPDLLLRNQRETFEFNRGAIDKFSNPLHFQQNFQGLGNSESITRGNVSLWIERVYSSNFSIQAEKIPLLSPKMVLLRILTLCKSGSFPSQRLLRKAKEWPESPAKSYLCVFDPIASLSKEFYIRLSKDIMN</sequence>
<accession>A0ABY8CRE2</accession>
<dbReference type="SUPFAM" id="SSF48452">
    <property type="entry name" value="TPR-like"/>
    <property type="match status" value="1"/>
</dbReference>
<dbReference type="PANTHER" id="PTHR14094">
    <property type="entry name" value="SIGNAL RECOGNITION PARTICLE 72"/>
    <property type="match status" value="1"/>
</dbReference>
<dbReference type="Pfam" id="PF17004">
    <property type="entry name" value="SRP_TPR_like"/>
    <property type="match status" value="1"/>
</dbReference>
<dbReference type="InterPro" id="IPR031545">
    <property type="entry name" value="SRP72_TPR-like"/>
</dbReference>
<evidence type="ECO:0000313" key="2">
    <source>
        <dbReference type="Proteomes" id="UP001217963"/>
    </source>
</evidence>
<dbReference type="Proteomes" id="UP001217963">
    <property type="component" value="Chromosome XI"/>
</dbReference>
<gene>
    <name evidence="1" type="ORF">PFJ87_11g00720</name>
</gene>
<protein>
    <submittedName>
        <fullName evidence="1">TPR-like repeat domain-containing region</fullName>
    </submittedName>
</protein>
<name>A0ABY8CRE2_ENCHE</name>
<proteinExistence type="predicted"/>
<dbReference type="PANTHER" id="PTHR14094:SF9">
    <property type="entry name" value="SIGNAL RECOGNITION PARTICLE SUBUNIT SRP72"/>
    <property type="match status" value="1"/>
</dbReference>
<keyword evidence="2" id="KW-1185">Reference proteome</keyword>
<dbReference type="InterPro" id="IPR026270">
    <property type="entry name" value="SRP72"/>
</dbReference>
<dbReference type="EMBL" id="CP119072">
    <property type="protein sequence ID" value="WEL39835.1"/>
    <property type="molecule type" value="Genomic_DNA"/>
</dbReference>
<dbReference type="Gene3D" id="1.25.40.10">
    <property type="entry name" value="Tetratricopeptide repeat domain"/>
    <property type="match status" value="1"/>
</dbReference>
<evidence type="ECO:0000313" key="1">
    <source>
        <dbReference type="EMBL" id="WEL39835.1"/>
    </source>
</evidence>
<organism evidence="1 2">
    <name type="scientific">Encephalitozoon hellem</name>
    <name type="common">Microsporidian parasite</name>
    <dbReference type="NCBI Taxonomy" id="27973"/>
    <lineage>
        <taxon>Eukaryota</taxon>
        <taxon>Fungi</taxon>
        <taxon>Fungi incertae sedis</taxon>
        <taxon>Microsporidia</taxon>
        <taxon>Unikaryonidae</taxon>
        <taxon>Encephalitozoon</taxon>
    </lineage>
</organism>